<dbReference type="Gene3D" id="3.40.640.10">
    <property type="entry name" value="Type I PLP-dependent aspartate aminotransferase-like (Major domain)"/>
    <property type="match status" value="1"/>
</dbReference>
<organism evidence="12 13">
    <name type="scientific">Macrococcoides canis</name>
    <dbReference type="NCBI Taxonomy" id="1855823"/>
    <lineage>
        <taxon>Bacteria</taxon>
        <taxon>Bacillati</taxon>
        <taxon>Bacillota</taxon>
        <taxon>Bacilli</taxon>
        <taxon>Bacillales</taxon>
        <taxon>Staphylococcaceae</taxon>
        <taxon>Macrococcoides</taxon>
    </lineage>
</organism>
<evidence type="ECO:0000256" key="7">
    <source>
        <dbReference type="ARBA" id="ARBA00022898"/>
    </source>
</evidence>
<sequence>MKPQLESLGVYKAGLSEEALKRKFNVEGEFSRLSSNENPIGPSPEVYKAIHSQHALNYYPDPEAVNLKAALAEFYHVNSEQILIGAGLDEIIMMISRARLNPKGHILTSEGTFIQYTTHALIEDNEVVTVPLKEGKFDLQGFKDKMNEDTSIIWICNPNNPTGTYVTAAELTAFLETVHEDVMVVLDEAYFEFVLREDYPDGVALLERFPNLIVLRTFSKAYGLAGLRVGYAITSQAYIDVFNKVKLPFNVTTLSLVGAIAALKDQQYLKEYVVHNDNERNKFFEADYKEHLIDSVTNFIFVKTDQPEALFEALIKGGVIARPMPGGVRISIGTREDNEKVHKVLNLFFS</sequence>
<evidence type="ECO:0000256" key="10">
    <source>
        <dbReference type="HAMAP-Rule" id="MF_01023"/>
    </source>
</evidence>
<keyword evidence="8 10" id="KW-0368">Histidine biosynthesis</keyword>
<evidence type="ECO:0000256" key="4">
    <source>
        <dbReference type="ARBA" id="ARBA00022576"/>
    </source>
</evidence>
<protein>
    <recommendedName>
        <fullName evidence="10">Histidinol-phosphate aminotransferase</fullName>
        <ecNumber evidence="10">2.6.1.9</ecNumber>
    </recommendedName>
    <alternativeName>
        <fullName evidence="10">Imidazole acetol-phosphate transaminase</fullName>
    </alternativeName>
</protein>
<evidence type="ECO:0000256" key="3">
    <source>
        <dbReference type="ARBA" id="ARBA00011738"/>
    </source>
</evidence>
<dbReference type="InterPro" id="IPR015421">
    <property type="entry name" value="PyrdxlP-dep_Trfase_major"/>
</dbReference>
<dbReference type="PROSITE" id="PS00599">
    <property type="entry name" value="AA_TRANSFER_CLASS_2"/>
    <property type="match status" value="1"/>
</dbReference>
<feature type="domain" description="Aminotransferase class I/classII large" evidence="11">
    <location>
        <begin position="32"/>
        <end position="342"/>
    </location>
</feature>
<dbReference type="GO" id="GO:0000105">
    <property type="term" value="P:L-histidine biosynthetic process"/>
    <property type="evidence" value="ECO:0007669"/>
    <property type="project" value="UniProtKB-UniRule"/>
</dbReference>
<accession>A0A1W7AB50</accession>
<evidence type="ECO:0000256" key="5">
    <source>
        <dbReference type="ARBA" id="ARBA00022605"/>
    </source>
</evidence>
<dbReference type="GO" id="GO:0004400">
    <property type="term" value="F:histidinol-phosphate transaminase activity"/>
    <property type="evidence" value="ECO:0007669"/>
    <property type="project" value="UniProtKB-UniRule"/>
</dbReference>
<comment type="cofactor">
    <cofactor evidence="1 10">
        <name>pyridoxal 5'-phosphate</name>
        <dbReference type="ChEBI" id="CHEBI:597326"/>
    </cofactor>
</comment>
<dbReference type="PANTHER" id="PTHR43643:SF3">
    <property type="entry name" value="HISTIDINOL-PHOSPHATE AMINOTRANSFERASE"/>
    <property type="match status" value="1"/>
</dbReference>
<dbReference type="Proteomes" id="UP000194154">
    <property type="component" value="Chromosome"/>
</dbReference>
<evidence type="ECO:0000256" key="2">
    <source>
        <dbReference type="ARBA" id="ARBA00005011"/>
    </source>
</evidence>
<dbReference type="GeneID" id="35294817"/>
<dbReference type="STRING" id="1855823.MCCS_06800"/>
<dbReference type="KEGG" id="mcak:MCCS_06800"/>
<reference evidence="12 13" key="1">
    <citation type="journal article" date="2017" name="Int. J. Syst. Evol. Microbiol.">
        <title>Macrococcus canis sp. nov., a skin bacterium associated with infections in dogs.</title>
        <authorList>
            <person name="Gobeli Brawand S."/>
            <person name="Cotting K."/>
            <person name="Gomez-Sanz E."/>
            <person name="Collaud A."/>
            <person name="Thomann A."/>
            <person name="Brodard I."/>
            <person name="Rodriguez-Campos S."/>
            <person name="Strauss C."/>
            <person name="Perreten V."/>
        </authorList>
    </citation>
    <scope>NUCLEOTIDE SEQUENCE [LARGE SCALE GENOMIC DNA]</scope>
    <source>
        <strain evidence="12 13">KM45013</strain>
    </source>
</reference>
<evidence type="ECO:0000256" key="6">
    <source>
        <dbReference type="ARBA" id="ARBA00022679"/>
    </source>
</evidence>
<dbReference type="InterPro" id="IPR015422">
    <property type="entry name" value="PyrdxlP-dep_Trfase_small"/>
</dbReference>
<keyword evidence="5 10" id="KW-0028">Amino-acid biosynthesis</keyword>
<comment type="subunit">
    <text evidence="3 10">Homodimer.</text>
</comment>
<dbReference type="Gene3D" id="3.90.1150.10">
    <property type="entry name" value="Aspartate Aminotransferase, domain 1"/>
    <property type="match status" value="1"/>
</dbReference>
<dbReference type="GO" id="GO:0030170">
    <property type="term" value="F:pyridoxal phosphate binding"/>
    <property type="evidence" value="ECO:0007669"/>
    <property type="project" value="InterPro"/>
</dbReference>
<comment type="similarity">
    <text evidence="10">Belongs to the class-II pyridoxal-phosphate-dependent aminotransferase family. Histidinol-phosphate aminotransferase subfamily.</text>
</comment>
<keyword evidence="6 10" id="KW-0808">Transferase</keyword>
<evidence type="ECO:0000256" key="9">
    <source>
        <dbReference type="ARBA" id="ARBA00047481"/>
    </source>
</evidence>
<dbReference type="RefSeq" id="WP_086042006.1">
    <property type="nucleotide sequence ID" value="NZ_CBCRZA010000001.1"/>
</dbReference>
<comment type="pathway">
    <text evidence="2 10">Amino-acid biosynthesis; L-histidine biosynthesis; L-histidine from 5-phospho-alpha-D-ribose 1-diphosphate: step 7/9.</text>
</comment>
<comment type="catalytic activity">
    <reaction evidence="9 10">
        <text>L-histidinol phosphate + 2-oxoglutarate = 3-(imidazol-4-yl)-2-oxopropyl phosphate + L-glutamate</text>
        <dbReference type="Rhea" id="RHEA:23744"/>
        <dbReference type="ChEBI" id="CHEBI:16810"/>
        <dbReference type="ChEBI" id="CHEBI:29985"/>
        <dbReference type="ChEBI" id="CHEBI:57766"/>
        <dbReference type="ChEBI" id="CHEBI:57980"/>
        <dbReference type="EC" id="2.6.1.9"/>
    </reaction>
</comment>
<name>A0A1W7AB50_9STAP</name>
<dbReference type="AlphaFoldDB" id="A0A1W7AB50"/>
<evidence type="ECO:0000259" key="11">
    <source>
        <dbReference type="Pfam" id="PF00155"/>
    </source>
</evidence>
<dbReference type="Pfam" id="PF00155">
    <property type="entry name" value="Aminotran_1_2"/>
    <property type="match status" value="1"/>
</dbReference>
<dbReference type="SUPFAM" id="SSF53383">
    <property type="entry name" value="PLP-dependent transferases"/>
    <property type="match status" value="1"/>
</dbReference>
<keyword evidence="4 10" id="KW-0032">Aminotransferase</keyword>
<dbReference type="UniPathway" id="UPA00031">
    <property type="reaction ID" value="UER00012"/>
</dbReference>
<dbReference type="NCBIfam" id="TIGR01141">
    <property type="entry name" value="hisC"/>
    <property type="match status" value="1"/>
</dbReference>
<keyword evidence="7 10" id="KW-0663">Pyridoxal phosphate</keyword>
<dbReference type="InterPro" id="IPR001917">
    <property type="entry name" value="Aminotrans_II_pyridoxalP_BS"/>
</dbReference>
<feature type="modified residue" description="N6-(pyridoxal phosphate)lysine" evidence="10">
    <location>
        <position position="220"/>
    </location>
</feature>
<proteinExistence type="inferred from homology"/>
<evidence type="ECO:0000313" key="12">
    <source>
        <dbReference type="EMBL" id="ARQ06330.1"/>
    </source>
</evidence>
<dbReference type="InterPro" id="IPR015424">
    <property type="entry name" value="PyrdxlP-dep_Trfase"/>
</dbReference>
<dbReference type="EC" id="2.6.1.9" evidence="10"/>
<evidence type="ECO:0000256" key="1">
    <source>
        <dbReference type="ARBA" id="ARBA00001933"/>
    </source>
</evidence>
<gene>
    <name evidence="10 12" type="primary">hisC</name>
    <name evidence="12" type="ORF">MCCS_06800</name>
</gene>
<dbReference type="InterPro" id="IPR004839">
    <property type="entry name" value="Aminotransferase_I/II_large"/>
</dbReference>
<keyword evidence="13" id="KW-1185">Reference proteome</keyword>
<evidence type="ECO:0000256" key="8">
    <source>
        <dbReference type="ARBA" id="ARBA00023102"/>
    </source>
</evidence>
<dbReference type="PANTHER" id="PTHR43643">
    <property type="entry name" value="HISTIDINOL-PHOSPHATE AMINOTRANSFERASE 2"/>
    <property type="match status" value="1"/>
</dbReference>
<dbReference type="InterPro" id="IPR050106">
    <property type="entry name" value="HistidinolP_aminotransfase"/>
</dbReference>
<dbReference type="CDD" id="cd00609">
    <property type="entry name" value="AAT_like"/>
    <property type="match status" value="1"/>
</dbReference>
<dbReference type="InterPro" id="IPR005861">
    <property type="entry name" value="HisP_aminotrans"/>
</dbReference>
<dbReference type="HAMAP" id="MF_01023">
    <property type="entry name" value="HisC_aminotrans_2"/>
    <property type="match status" value="1"/>
</dbReference>
<dbReference type="EMBL" id="CP021059">
    <property type="protein sequence ID" value="ARQ06330.1"/>
    <property type="molecule type" value="Genomic_DNA"/>
</dbReference>
<dbReference type="OrthoDB" id="9813612at2"/>
<evidence type="ECO:0000313" key="13">
    <source>
        <dbReference type="Proteomes" id="UP000194154"/>
    </source>
</evidence>